<name>A0A1I7H0I2_9GAMM</name>
<evidence type="ECO:0000313" key="3">
    <source>
        <dbReference type="Proteomes" id="UP000198693"/>
    </source>
</evidence>
<dbReference type="NCBIfam" id="TIGR02443">
    <property type="entry name" value="YheV family putative zinc ribbon protein"/>
    <property type="match status" value="1"/>
</dbReference>
<evidence type="ECO:0000256" key="1">
    <source>
        <dbReference type="SAM" id="MobiDB-lite"/>
    </source>
</evidence>
<dbReference type="Proteomes" id="UP000198693">
    <property type="component" value="Unassembled WGS sequence"/>
</dbReference>
<dbReference type="OrthoDB" id="5881059at2"/>
<reference evidence="3" key="1">
    <citation type="submission" date="2016-10" db="EMBL/GenBank/DDBJ databases">
        <authorList>
            <person name="Varghese N."/>
            <person name="Submissions S."/>
        </authorList>
    </citation>
    <scope>NUCLEOTIDE SEQUENCE [LARGE SCALE GENOMIC DNA]</scope>
    <source>
        <strain evidence="3">CGMCC 1.6981</strain>
    </source>
</reference>
<gene>
    <name evidence="2" type="ORF">SAMN04487955_103381</name>
</gene>
<proteinExistence type="predicted"/>
<feature type="region of interest" description="Disordered" evidence="1">
    <location>
        <begin position="52"/>
        <end position="81"/>
    </location>
</feature>
<protein>
    <submittedName>
        <fullName evidence="2">Uncharacterized protein</fullName>
    </submittedName>
</protein>
<feature type="compositionally biased region" description="Polar residues" evidence="1">
    <location>
        <begin position="57"/>
        <end position="70"/>
    </location>
</feature>
<dbReference type="RefSeq" id="WP_089794147.1">
    <property type="nucleotide sequence ID" value="NZ_FPBP01000003.1"/>
</dbReference>
<dbReference type="Pfam" id="PF09526">
    <property type="entry name" value="DUF2387"/>
    <property type="match status" value="1"/>
</dbReference>
<sequence>MATVKRFIAGVICPRCAEMDRIRAWEQNGIRYRECVSCDFFEQLPIEEQDAPELETRVSQARQDQQSSDFQPVKILDPKGR</sequence>
<organism evidence="2 3">
    <name type="scientific">Halomonas korlensis</name>
    <dbReference type="NCBI Taxonomy" id="463301"/>
    <lineage>
        <taxon>Bacteria</taxon>
        <taxon>Pseudomonadati</taxon>
        <taxon>Pseudomonadota</taxon>
        <taxon>Gammaproteobacteria</taxon>
        <taxon>Oceanospirillales</taxon>
        <taxon>Halomonadaceae</taxon>
        <taxon>Halomonas</taxon>
    </lineage>
</organism>
<dbReference type="EMBL" id="FPBP01000003">
    <property type="protein sequence ID" value="SFU54218.1"/>
    <property type="molecule type" value="Genomic_DNA"/>
</dbReference>
<dbReference type="STRING" id="463301.SAMN04487955_103381"/>
<evidence type="ECO:0000313" key="2">
    <source>
        <dbReference type="EMBL" id="SFU54218.1"/>
    </source>
</evidence>
<dbReference type="AlphaFoldDB" id="A0A1I7H0I2"/>
<accession>A0A1I7H0I2</accession>
<keyword evidence="3" id="KW-1185">Reference proteome</keyword>
<dbReference type="InterPro" id="IPR012658">
    <property type="entry name" value="YheV"/>
</dbReference>